<name>A0ACB8US42_9EURO</name>
<organism evidence="1">
    <name type="scientific">Ophidiomyces ophidiicola</name>
    <dbReference type="NCBI Taxonomy" id="1387563"/>
    <lineage>
        <taxon>Eukaryota</taxon>
        <taxon>Fungi</taxon>
        <taxon>Dikarya</taxon>
        <taxon>Ascomycota</taxon>
        <taxon>Pezizomycotina</taxon>
        <taxon>Eurotiomycetes</taxon>
        <taxon>Eurotiomycetidae</taxon>
        <taxon>Onygenales</taxon>
        <taxon>Onygenaceae</taxon>
        <taxon>Ophidiomyces</taxon>
    </lineage>
</organism>
<accession>A0ACB8US42</accession>
<proteinExistence type="predicted"/>
<protein>
    <submittedName>
        <fullName evidence="1">Uncharacterized protein</fullName>
    </submittedName>
</protein>
<comment type="caution">
    <text evidence="1">The sequence shown here is derived from an EMBL/GenBank/DDBJ whole genome shotgun (WGS) entry which is preliminary data.</text>
</comment>
<reference evidence="1" key="1">
    <citation type="journal article" date="2022" name="bioRxiv">
        <title>Population genetic analysis of Ophidiomyces ophidiicola, the causative agent of snake fungal disease, indicates recent introductions to the USA.</title>
        <authorList>
            <person name="Ladner J.T."/>
            <person name="Palmer J.M."/>
            <person name="Ettinger C.L."/>
            <person name="Stajich J.E."/>
            <person name="Farrell T.M."/>
            <person name="Glorioso B.M."/>
            <person name="Lawson B."/>
            <person name="Price S.J."/>
            <person name="Stengle A.G."/>
            <person name="Grear D.A."/>
            <person name="Lorch J.M."/>
        </authorList>
    </citation>
    <scope>NUCLEOTIDE SEQUENCE</scope>
    <source>
        <strain evidence="1">NWHC 24266-5</strain>
    </source>
</reference>
<sequence length="388" mass="42606">MRVSYPLLSQLEWLSSLKAAQLHKVAFLTGTASSGGKAVVSDRLVNAFATANAEMQPSSKKDGPLSILSIDMGIRNLAYAHLLVEPEINESGHAKSKAFKPPILNAWNRLVISDFPDPSCQPSGILSSPGHSTSNKRNSRSEDEETNEAILKKESFAPDLYAAHAYTLIKSLISTYQPTHFLIERQRFRSGGASAVQEWSIRVGVFEGMLHAILYALRRESNTLDFKVQSVEPRRVVDYWIQTDPGAEAPEAGGKRKKVTSMEGKKAKVGIAGRWIAAALLDRGVEHAKLDLSTNTQVMGMSRAFLKKWGRGRNKDEIALVTKALLGASSVAKSEEKYDSHDTRPDIGKVDDLADCLLQGIAWLEWHAWRRRFNAEGPDAMPQAAVGG</sequence>
<gene>
    <name evidence="1" type="ORF">LOY88_004974</name>
</gene>
<dbReference type="EMBL" id="JALBCA010000082">
    <property type="protein sequence ID" value="KAI2383884.1"/>
    <property type="molecule type" value="Genomic_DNA"/>
</dbReference>
<evidence type="ECO:0000313" key="1">
    <source>
        <dbReference type="EMBL" id="KAI2383884.1"/>
    </source>
</evidence>